<dbReference type="STRING" id="651661.SAMN05660293_02244"/>
<dbReference type="AlphaFoldDB" id="A0A1T5E9H1"/>
<sequence>MKNIIKSIALLSLSFTLFNCNNSNEPTPYGASQTSQNSAAANTPTAEAFAGNPGQGTMGQGSINSRYAWRLAKTLDVPTGKGFNLTSPFAITSETTGDIAWDEYGCYYALKPLKVSFSNLKFADISSITQASFKNLPFNQVPIANAPAGSAFWTNYMPVKTVIACKTSAGKYYLLEIAADNPLKVNIYHWSLMI</sequence>
<evidence type="ECO:0008006" key="5">
    <source>
        <dbReference type="Google" id="ProtNLM"/>
    </source>
</evidence>
<evidence type="ECO:0000313" key="4">
    <source>
        <dbReference type="Proteomes" id="UP000190897"/>
    </source>
</evidence>
<dbReference type="OrthoDB" id="951325at2"/>
<organism evidence="3 4">
    <name type="scientific">Dyadobacter psychrophilus</name>
    <dbReference type="NCBI Taxonomy" id="651661"/>
    <lineage>
        <taxon>Bacteria</taxon>
        <taxon>Pseudomonadati</taxon>
        <taxon>Bacteroidota</taxon>
        <taxon>Cytophagia</taxon>
        <taxon>Cytophagales</taxon>
        <taxon>Spirosomataceae</taxon>
        <taxon>Dyadobacter</taxon>
    </lineage>
</organism>
<dbReference type="Proteomes" id="UP000190897">
    <property type="component" value="Unassembled WGS sequence"/>
</dbReference>
<dbReference type="RefSeq" id="WP_082214736.1">
    <property type="nucleotide sequence ID" value="NZ_FUZA01000002.1"/>
</dbReference>
<feature type="signal peptide" evidence="2">
    <location>
        <begin position="1"/>
        <end position="19"/>
    </location>
</feature>
<reference evidence="4" key="1">
    <citation type="submission" date="2017-02" db="EMBL/GenBank/DDBJ databases">
        <authorList>
            <person name="Varghese N."/>
            <person name="Submissions S."/>
        </authorList>
    </citation>
    <scope>NUCLEOTIDE SEQUENCE [LARGE SCALE GENOMIC DNA]</scope>
    <source>
        <strain evidence="4">DSM 22270</strain>
    </source>
</reference>
<feature type="region of interest" description="Disordered" evidence="1">
    <location>
        <begin position="27"/>
        <end position="57"/>
    </location>
</feature>
<evidence type="ECO:0000256" key="2">
    <source>
        <dbReference type="SAM" id="SignalP"/>
    </source>
</evidence>
<evidence type="ECO:0000313" key="3">
    <source>
        <dbReference type="EMBL" id="SKB80516.1"/>
    </source>
</evidence>
<proteinExistence type="predicted"/>
<keyword evidence="4" id="KW-1185">Reference proteome</keyword>
<name>A0A1T5E9H1_9BACT</name>
<evidence type="ECO:0000256" key="1">
    <source>
        <dbReference type="SAM" id="MobiDB-lite"/>
    </source>
</evidence>
<dbReference type="EMBL" id="FUZA01000002">
    <property type="protein sequence ID" value="SKB80516.1"/>
    <property type="molecule type" value="Genomic_DNA"/>
</dbReference>
<gene>
    <name evidence="3" type="ORF">SAMN05660293_02244</name>
</gene>
<keyword evidence="2" id="KW-0732">Signal</keyword>
<feature type="compositionally biased region" description="Low complexity" evidence="1">
    <location>
        <begin position="31"/>
        <end position="50"/>
    </location>
</feature>
<protein>
    <recommendedName>
        <fullName evidence="5">HmuY protein</fullName>
    </recommendedName>
</protein>
<accession>A0A1T5E9H1</accession>
<feature type="chain" id="PRO_5010523232" description="HmuY protein" evidence="2">
    <location>
        <begin position="20"/>
        <end position="194"/>
    </location>
</feature>